<dbReference type="InterPro" id="IPR050537">
    <property type="entry name" value="2-oxoacid_dehydrogenase"/>
</dbReference>
<dbReference type="GO" id="GO:0033512">
    <property type="term" value="P:L-lysine catabolic process to acetyl-CoA via saccharopine"/>
    <property type="evidence" value="ECO:0007669"/>
    <property type="project" value="UniProtKB-UniPathway"/>
</dbReference>
<dbReference type="UniPathway" id="UPA00868">
    <property type="reaction ID" value="UER00840"/>
</dbReference>
<dbReference type="Gene3D" id="3.30.559.10">
    <property type="entry name" value="Chloramphenicol acetyltransferase-like domain"/>
    <property type="match status" value="1"/>
</dbReference>
<evidence type="ECO:0000313" key="14">
    <source>
        <dbReference type="Proteomes" id="UP000294364"/>
    </source>
</evidence>
<dbReference type="Gene3D" id="2.40.50.100">
    <property type="match status" value="1"/>
</dbReference>
<keyword evidence="7" id="KW-0450">Lipoyl</keyword>
<comment type="function">
    <text evidence="2">E2 component of the 2-oxoglutarate dehydrogenase (OGDH) complex which catalyzes the second step in the conversion of 2-oxoglutarate to succinyl-CoA and CO(2).</text>
</comment>
<dbReference type="SUPFAM" id="SSF51230">
    <property type="entry name" value="Single hybrid motif"/>
    <property type="match status" value="1"/>
</dbReference>
<organism evidence="13 14">
    <name type="scientific">Candidatus Erwinia haradaeae</name>
    <dbReference type="NCBI Taxonomy" id="1922217"/>
    <lineage>
        <taxon>Bacteria</taxon>
        <taxon>Pseudomonadati</taxon>
        <taxon>Pseudomonadota</taxon>
        <taxon>Gammaproteobacteria</taxon>
        <taxon>Enterobacterales</taxon>
        <taxon>Erwiniaceae</taxon>
        <taxon>Erwinia</taxon>
    </lineage>
</organism>
<dbReference type="GO" id="GO:0004149">
    <property type="term" value="F:dihydrolipoyllysine-residue succinyltransferase activity"/>
    <property type="evidence" value="ECO:0007669"/>
    <property type="project" value="UniProtKB-UniRule"/>
</dbReference>
<dbReference type="SUPFAM" id="SSF52777">
    <property type="entry name" value="CoA-dependent acyltransferases"/>
    <property type="match status" value="1"/>
</dbReference>
<dbReference type="AlphaFoldDB" id="A0A451CZX6"/>
<sequence length="405" mass="45548">MSSINITVPDLPESVSDATVSKWHKKIGDPIKRDEILVDIETDKVIIEIPATDDGILTEIIVNTDTSVKAHQILGIFNSLKTSNPCKSFHIPDQIDSPESNQTHYINTEQVQSLSPAMRRLVHENDVQPKILKNNNCHTLVSKEKIKEHSVNSFLSSSRSQDEKKTVSLTTQDRSEKRIPMTLFRKKMAERLLQTKNTTAMLTTFNEINVQPILTLRKKYGPLFEKKHSVRLGLMPFYIRGVVESLKHYPEINASIDDSEIVYHNYFDISIAVSTPRGVITPVLRNADILSISDMEKTVKELATKARNNKLNYHDLTGGTFTITNGGVFGSLLSTPLINPPQSAILGMHAIKDRPMAIDGEIVILPMMYLALSYDHRLIDGREAVGYLEKLKSLLEDPTRILLDI</sequence>
<dbReference type="InterPro" id="IPR003016">
    <property type="entry name" value="2-oxoA_DH_lipoyl-BS"/>
</dbReference>
<keyword evidence="6 13" id="KW-0808">Transferase</keyword>
<feature type="region of interest" description="Disordered" evidence="11">
    <location>
        <begin position="152"/>
        <end position="172"/>
    </location>
</feature>
<dbReference type="RefSeq" id="WP_157992269.1">
    <property type="nucleotide sequence ID" value="NZ_LR217698.1"/>
</dbReference>
<name>A0A451CZX6_9GAMM</name>
<dbReference type="NCBIfam" id="TIGR01347">
    <property type="entry name" value="sucB"/>
    <property type="match status" value="1"/>
</dbReference>
<proteinExistence type="inferred from homology"/>
<dbReference type="InterPro" id="IPR023213">
    <property type="entry name" value="CAT-like_dom_sf"/>
</dbReference>
<dbReference type="PROSITE" id="PS50968">
    <property type="entry name" value="BIOTINYL_LIPOYL"/>
    <property type="match status" value="1"/>
</dbReference>
<dbReference type="GO" id="GO:0045252">
    <property type="term" value="C:oxoglutarate dehydrogenase complex"/>
    <property type="evidence" value="ECO:0007669"/>
    <property type="project" value="UniProtKB-UniRule"/>
</dbReference>
<evidence type="ECO:0000256" key="6">
    <source>
        <dbReference type="ARBA" id="ARBA00022679"/>
    </source>
</evidence>
<keyword evidence="8 13" id="KW-0012">Acyltransferase</keyword>
<reference evidence="13 14" key="1">
    <citation type="submission" date="2019-02" db="EMBL/GenBank/DDBJ databases">
        <authorList>
            <person name="Manzano-Marin A."/>
            <person name="Manzano-Marin A."/>
        </authorList>
    </citation>
    <scope>NUCLEOTIDE SEQUENCE [LARGE SCALE GENOMIC DNA]</scope>
    <source>
        <strain evidence="13 14">ErCicurtihirsuta</strain>
    </source>
</reference>
<dbReference type="PANTHER" id="PTHR43416:SF5">
    <property type="entry name" value="DIHYDROLIPOYLLYSINE-RESIDUE SUCCINYLTRANSFERASE COMPONENT OF 2-OXOGLUTARATE DEHYDROGENASE COMPLEX, MITOCHONDRIAL"/>
    <property type="match status" value="1"/>
</dbReference>
<dbReference type="Pfam" id="PF00198">
    <property type="entry name" value="2-oxoacid_dh"/>
    <property type="match status" value="1"/>
</dbReference>
<dbReference type="OrthoDB" id="9805770at2"/>
<evidence type="ECO:0000256" key="3">
    <source>
        <dbReference type="ARBA" id="ARBA00005145"/>
    </source>
</evidence>
<evidence type="ECO:0000313" key="13">
    <source>
        <dbReference type="EMBL" id="VFP78997.1"/>
    </source>
</evidence>
<evidence type="ECO:0000256" key="1">
    <source>
        <dbReference type="ARBA" id="ARBA00001938"/>
    </source>
</evidence>
<evidence type="ECO:0000256" key="8">
    <source>
        <dbReference type="ARBA" id="ARBA00023315"/>
    </source>
</evidence>
<feature type="domain" description="Lipoyl-binding" evidence="12">
    <location>
        <begin position="3"/>
        <end position="78"/>
    </location>
</feature>
<dbReference type="Pfam" id="PF00364">
    <property type="entry name" value="Biotin_lipoyl"/>
    <property type="match status" value="1"/>
</dbReference>
<evidence type="ECO:0000256" key="11">
    <source>
        <dbReference type="SAM" id="MobiDB-lite"/>
    </source>
</evidence>
<dbReference type="EC" id="2.3.1.61" evidence="10"/>
<dbReference type="GO" id="GO:0006099">
    <property type="term" value="P:tricarboxylic acid cycle"/>
    <property type="evidence" value="ECO:0007669"/>
    <property type="project" value="UniProtKB-UniRule"/>
</dbReference>
<evidence type="ECO:0000256" key="4">
    <source>
        <dbReference type="ARBA" id="ARBA00007317"/>
    </source>
</evidence>
<dbReference type="InterPro" id="IPR001078">
    <property type="entry name" value="2-oxoacid_DH_actylTfrase"/>
</dbReference>
<dbReference type="InterPro" id="IPR006255">
    <property type="entry name" value="SucB"/>
</dbReference>
<protein>
    <recommendedName>
        <fullName evidence="10">Dihydrolipoyllysine-residue succinyltransferase</fullName>
        <ecNumber evidence="10">2.3.1.61</ecNumber>
    </recommendedName>
</protein>
<dbReference type="PROSITE" id="PS00189">
    <property type="entry name" value="LIPOYL"/>
    <property type="match status" value="1"/>
</dbReference>
<dbReference type="InterPro" id="IPR011053">
    <property type="entry name" value="Single_hybrid_motif"/>
</dbReference>
<comment type="cofactor">
    <cofactor evidence="1">
        <name>(R)-lipoate</name>
        <dbReference type="ChEBI" id="CHEBI:83088"/>
    </cofactor>
</comment>
<dbReference type="InterPro" id="IPR000089">
    <property type="entry name" value="Biotin_lipoyl"/>
</dbReference>
<evidence type="ECO:0000256" key="7">
    <source>
        <dbReference type="ARBA" id="ARBA00022823"/>
    </source>
</evidence>
<dbReference type="PANTHER" id="PTHR43416">
    <property type="entry name" value="DIHYDROLIPOYLLYSINE-RESIDUE SUCCINYLTRANSFERASE COMPONENT OF 2-OXOGLUTARATE DEHYDROGENASE COMPLEX, MITOCHONDRIAL-RELATED"/>
    <property type="match status" value="1"/>
</dbReference>
<evidence type="ECO:0000256" key="5">
    <source>
        <dbReference type="ARBA" id="ARBA00022532"/>
    </source>
</evidence>
<dbReference type="NCBIfam" id="NF004309">
    <property type="entry name" value="PRK05704.1"/>
    <property type="match status" value="1"/>
</dbReference>
<dbReference type="EMBL" id="LR217698">
    <property type="protein sequence ID" value="VFP78997.1"/>
    <property type="molecule type" value="Genomic_DNA"/>
</dbReference>
<dbReference type="Proteomes" id="UP000294364">
    <property type="component" value="Chromosome"/>
</dbReference>
<comment type="catalytic activity">
    <reaction evidence="9">
        <text>N(6)-[(R)-dihydrolipoyl]-L-lysyl-[protein] + succinyl-CoA = N(6)-[(R)-S(8)-succinyldihydrolipoyl]-L-lysyl-[protein] + CoA</text>
        <dbReference type="Rhea" id="RHEA:15213"/>
        <dbReference type="Rhea" id="RHEA-COMP:10475"/>
        <dbReference type="Rhea" id="RHEA-COMP:20092"/>
        <dbReference type="ChEBI" id="CHEBI:57287"/>
        <dbReference type="ChEBI" id="CHEBI:57292"/>
        <dbReference type="ChEBI" id="CHEBI:83100"/>
        <dbReference type="ChEBI" id="CHEBI:83120"/>
        <dbReference type="EC" id="2.3.1.61"/>
    </reaction>
</comment>
<evidence type="ECO:0000259" key="12">
    <source>
        <dbReference type="PROSITE" id="PS50968"/>
    </source>
</evidence>
<dbReference type="GO" id="GO:0005829">
    <property type="term" value="C:cytosol"/>
    <property type="evidence" value="ECO:0007669"/>
    <property type="project" value="TreeGrafter"/>
</dbReference>
<accession>A0A451CZX6</accession>
<evidence type="ECO:0000256" key="10">
    <source>
        <dbReference type="NCBIfam" id="TIGR01347"/>
    </source>
</evidence>
<evidence type="ECO:0000256" key="9">
    <source>
        <dbReference type="ARBA" id="ARBA00052761"/>
    </source>
</evidence>
<evidence type="ECO:0000256" key="2">
    <source>
        <dbReference type="ARBA" id="ARBA00004052"/>
    </source>
</evidence>
<gene>
    <name evidence="13" type="primary">sucB</name>
    <name evidence="13" type="ORF">ERCICURT3053_651</name>
</gene>
<comment type="similarity">
    <text evidence="4">Belongs to the 2-oxoacid dehydrogenase family.</text>
</comment>
<comment type="pathway">
    <text evidence="3">Amino-acid degradation; L-lysine degradation via saccharopine pathway; glutaryl-CoA from L-lysine: step 6/6.</text>
</comment>
<keyword evidence="5" id="KW-0816">Tricarboxylic acid cycle</keyword>
<dbReference type="CDD" id="cd06849">
    <property type="entry name" value="lipoyl_domain"/>
    <property type="match status" value="1"/>
</dbReference>